<gene>
    <name evidence="1" type="ORF">IWW38_005255</name>
</gene>
<organism evidence="1 2">
    <name type="scientific">Coemansia aciculifera</name>
    <dbReference type="NCBI Taxonomy" id="417176"/>
    <lineage>
        <taxon>Eukaryota</taxon>
        <taxon>Fungi</taxon>
        <taxon>Fungi incertae sedis</taxon>
        <taxon>Zoopagomycota</taxon>
        <taxon>Kickxellomycotina</taxon>
        <taxon>Kickxellomycetes</taxon>
        <taxon>Kickxellales</taxon>
        <taxon>Kickxellaceae</taxon>
        <taxon>Coemansia</taxon>
    </lineage>
</organism>
<accession>A0ACC1LVR2</accession>
<protein>
    <submittedName>
        <fullName evidence="1">Uncharacterized protein</fullName>
    </submittedName>
</protein>
<feature type="non-terminal residue" evidence="1">
    <location>
        <position position="1"/>
    </location>
</feature>
<proteinExistence type="predicted"/>
<keyword evidence="2" id="KW-1185">Reference proteome</keyword>
<dbReference type="EMBL" id="JANBVB010002352">
    <property type="protein sequence ID" value="KAJ2886163.1"/>
    <property type="molecule type" value="Genomic_DNA"/>
</dbReference>
<sequence>LTDAEFCYVLDELQYYLSLHTSYSSIRLSAADGVWFSDSLIDVQTTNALKDYVAVLANDPSRQQDWHPNDNSCVLNLIDPSLFPLIYSRSMLCLQTTTSPQAALSPAVPGEFPGSAKKWSEILSKSGYYVPTIRYCSNSCESRWFSWLPSEFRVDDNGAVTIESYINNLHLVKHAAFYPIIASVFSRFVPLLEQVVTDLVHPRQPRVVPSRDKYYTSDEPMPENDIEEWKEAATFVPPQPEPFITPERPINPYNLRGRRLQAIVKLSNVELTDKRPIYGGQDWDLSGTANECIIATGIFFYDVTNIAESSIEFRESFSPWDFEADHLDEDTISRVYGIDKEDMENGEPLSQEIGGVDIKDGRCLVFPGVFQHKMPGFELVDKSKPGHCKMLAFYVVDPSTRIPSTEIVPPQQQDWLLEELLGFEPFRSLPRLIVDGIMDRVSFPILLKEAKKIRLEKENQYKHILLDASQHIFEPCYDNTC</sequence>
<name>A0ACC1LVR2_9FUNG</name>
<evidence type="ECO:0000313" key="1">
    <source>
        <dbReference type="EMBL" id="KAJ2886163.1"/>
    </source>
</evidence>
<reference evidence="1" key="1">
    <citation type="submission" date="2022-07" db="EMBL/GenBank/DDBJ databases">
        <title>Phylogenomic reconstructions and comparative analyses of Kickxellomycotina fungi.</title>
        <authorList>
            <person name="Reynolds N.K."/>
            <person name="Stajich J.E."/>
            <person name="Barry K."/>
            <person name="Grigoriev I.V."/>
            <person name="Crous P."/>
            <person name="Smith M.E."/>
        </authorList>
    </citation>
    <scope>NUCLEOTIDE SEQUENCE</scope>
    <source>
        <strain evidence="1">CBS 190363</strain>
    </source>
</reference>
<dbReference type="Proteomes" id="UP001139981">
    <property type="component" value="Unassembled WGS sequence"/>
</dbReference>
<comment type="caution">
    <text evidence="1">The sequence shown here is derived from an EMBL/GenBank/DDBJ whole genome shotgun (WGS) entry which is preliminary data.</text>
</comment>
<evidence type="ECO:0000313" key="2">
    <source>
        <dbReference type="Proteomes" id="UP001139981"/>
    </source>
</evidence>